<feature type="non-terminal residue" evidence="1">
    <location>
        <position position="1"/>
    </location>
</feature>
<sequence>EHGLRAQVTSIIQEDACDNRCVDVRIKQLESLLCSLSTMNRDEKAISLYTLLGTLMQMHVDQSRGYGLREKPYIHSLLWVVPLIVQRYKKHVRDGNVGVKAHGNILNKNAAAVDLVRLVKEFKEFSEEVGEVIPGRVRMQKTKDEMHSHVEQIRLRVREPPRSTMRKLLTLHCPTIRTRSPRSNVCDVYSIYHASMRNDVTAEKAEALGRHTESARRMRREYKNDKAAVSDDHVVHVMDYSRNLTVPSTTSTPSQWFFRSLLAVNCFGIYYENDGTQTNYL</sequence>
<protein>
    <submittedName>
        <fullName evidence="1">Uncharacterized protein</fullName>
    </submittedName>
</protein>
<dbReference type="EMBL" id="KI697002">
    <property type="protein sequence ID" value="ETM30564.1"/>
    <property type="molecule type" value="Genomic_DNA"/>
</dbReference>
<accession>W2M4Y5</accession>
<reference evidence="1" key="1">
    <citation type="submission" date="2013-11" db="EMBL/GenBank/DDBJ databases">
        <title>The Genome Sequence of Phytophthora parasitica IAC_01/95.</title>
        <authorList>
            <consortium name="The Broad Institute Genomics Platform"/>
            <person name="Russ C."/>
            <person name="Tyler B."/>
            <person name="Panabieres F."/>
            <person name="Shan W."/>
            <person name="Tripathy S."/>
            <person name="Grunwald N."/>
            <person name="Machado M."/>
            <person name="Johnson C.S."/>
            <person name="Arredondo F."/>
            <person name="Hong C."/>
            <person name="Coffey M."/>
            <person name="Young S.K."/>
            <person name="Zeng Q."/>
            <person name="Gargeya S."/>
            <person name="Fitzgerald M."/>
            <person name="Abouelleil A."/>
            <person name="Alvarado L."/>
            <person name="Chapman S.B."/>
            <person name="Gainer-Dewar J."/>
            <person name="Goldberg J."/>
            <person name="Griggs A."/>
            <person name="Gujja S."/>
            <person name="Hansen M."/>
            <person name="Howarth C."/>
            <person name="Imamovic A."/>
            <person name="Ireland A."/>
            <person name="Larimer J."/>
            <person name="McCowan C."/>
            <person name="Murphy C."/>
            <person name="Pearson M."/>
            <person name="Poon T.W."/>
            <person name="Priest M."/>
            <person name="Roberts A."/>
            <person name="Saif S."/>
            <person name="Shea T."/>
            <person name="Sykes S."/>
            <person name="Wortman J."/>
            <person name="Nusbaum C."/>
            <person name="Birren B."/>
        </authorList>
    </citation>
    <scope>NUCLEOTIDE SEQUENCE [LARGE SCALE GENOMIC DNA]</scope>
    <source>
        <strain evidence="1">IAC_01/95</strain>
    </source>
</reference>
<proteinExistence type="predicted"/>
<dbReference type="Proteomes" id="UP000054532">
    <property type="component" value="Unassembled WGS sequence"/>
</dbReference>
<dbReference type="AlphaFoldDB" id="W2M4Y5"/>
<gene>
    <name evidence="1" type="ORF">L914_21761</name>
</gene>
<organism evidence="1">
    <name type="scientific">Phytophthora nicotianae</name>
    <name type="common">Potato buckeye rot agent</name>
    <name type="synonym">Phytophthora parasitica</name>
    <dbReference type="NCBI Taxonomy" id="4792"/>
    <lineage>
        <taxon>Eukaryota</taxon>
        <taxon>Sar</taxon>
        <taxon>Stramenopiles</taxon>
        <taxon>Oomycota</taxon>
        <taxon>Peronosporomycetes</taxon>
        <taxon>Peronosporales</taxon>
        <taxon>Peronosporaceae</taxon>
        <taxon>Phytophthora</taxon>
    </lineage>
</organism>
<dbReference type="VEuPathDB" id="FungiDB:PPTG_06771"/>
<name>W2M4Y5_PHYNI</name>
<dbReference type="PANTHER" id="PTHR34415:SF1">
    <property type="entry name" value="INTEGRASE CATALYTIC DOMAIN-CONTAINING PROTEIN"/>
    <property type="match status" value="1"/>
</dbReference>
<dbReference type="PANTHER" id="PTHR34415">
    <property type="entry name" value="INTEGRASE CATALYTIC DOMAIN-CONTAINING PROTEIN"/>
    <property type="match status" value="1"/>
</dbReference>
<evidence type="ECO:0000313" key="1">
    <source>
        <dbReference type="EMBL" id="ETM30564.1"/>
    </source>
</evidence>